<accession>A0A5B3GZ94</accession>
<dbReference type="EMBL" id="VVXH01000007">
    <property type="protein sequence ID" value="KAA2378592.1"/>
    <property type="molecule type" value="Genomic_DNA"/>
</dbReference>
<comment type="caution">
    <text evidence="3">The sequence shown here is derived from an EMBL/GenBank/DDBJ whole genome shotgun (WGS) entry which is preliminary data.</text>
</comment>
<dbReference type="FunFam" id="2.170.130.10:FF:000003">
    <property type="entry name" value="SusC/RagA family TonB-linked outer membrane protein"/>
    <property type="match status" value="1"/>
</dbReference>
<dbReference type="NCBIfam" id="TIGR04056">
    <property type="entry name" value="OMP_RagA_SusC"/>
    <property type="match status" value="1"/>
</dbReference>
<evidence type="ECO:0000256" key="1">
    <source>
        <dbReference type="PROSITE-ProRule" id="PRU01360"/>
    </source>
</evidence>
<sequence>MIGATIIEKGSTTNGTTSDYTGAFSITLPRGAQLDVSYVGYKTRTVDVGTLGVVDVKLDPDDALEAVVVVGAGTQKKISVTGSVAAIAGEDLHFPSSSLTSGLAGKLAGVISMAKSGAPGETADFYIRGVGTFGGRATPLILLDDIEISASDLNKIPAETIENFTILKDASATAIYGVRGANGVMIVTTKKGQENTRAKIGVTIENSFVQPTHMIEYADGATWMDIYNKAYMARGGTTPIYSAEVIEYTRSGKYPYAYPDVDWQDLLFKNFNMNQRANVNIQGGGNRATYYMSLNVSHDSGIIDAPKDYIFNNNLSRFDYNFQNNISYKLSKSTTLDLRLNAQINEISGVGENVNDLFSYAIQANPVTYPAFYPSQEGDDHIRFGNAIKTGKTMYVNPYAAMLDDHSIVKENKLNVSLNLDQQLDFITKGLSVKGLVNWSTYSWTKFSQYMTPYYYTLDKQSYDTAYPDFYNLQQLQTGDEYIQESYSEPWTEQTFYFDARLMYNRRFGHHNVSGLLMYMMRDYRPQKSLSQRNQGLSGRVTYDFDQRYFAEFNFGYNGTERLAAEDRFEFFPAMSLGWAVSSEKFWEPIRKYVDFFKIRGSYGLVGSDGFNDDEGRRHFLYLNSINLYDGNAQSSFGQSTSRPNDYYGPTITVYATPDASWERVKKLDIGVDISLFRQLNITFDYFRDKRDRIFMARGSWPDIMGYQNVAPWGQVGRAENEGYELSVNWNKQIGKDWTVDMRFNFSYNRNKYTNYDDPDYAYTWQSHAGRPLDGYCWYGYVADGLFSSQEEIDNHATQLVGGAPMVGDIKYRDLNGDGVINPDDQCLISDYGTTPRIQYGVGLNLRWRKWDLGLFFNGSGMRTQMLNRYSAMDPFGADLHNLTQFVADNYWSEENPNPHAKYPRLGTNANDISNNTGVWSTYWMRNARFLRFKTLEVGYTFKYGRIYVNGDNLAVWSPWDFCDPELAEWVKYPFQRTFTLGLQLKF</sequence>
<gene>
    <name evidence="3" type="ORF">F2Y10_09235</name>
</gene>
<organism evidence="3 4">
    <name type="scientific">Alistipes onderdonkii</name>
    <dbReference type="NCBI Taxonomy" id="328813"/>
    <lineage>
        <taxon>Bacteria</taxon>
        <taxon>Pseudomonadati</taxon>
        <taxon>Bacteroidota</taxon>
        <taxon>Bacteroidia</taxon>
        <taxon>Bacteroidales</taxon>
        <taxon>Rikenellaceae</taxon>
        <taxon>Alistipes</taxon>
    </lineage>
</organism>
<keyword evidence="1" id="KW-0812">Transmembrane</keyword>
<dbReference type="PROSITE" id="PS52016">
    <property type="entry name" value="TONB_DEPENDENT_REC_3"/>
    <property type="match status" value="1"/>
</dbReference>
<evidence type="ECO:0000313" key="3">
    <source>
        <dbReference type="EMBL" id="KAA2378592.1"/>
    </source>
</evidence>
<dbReference type="InterPro" id="IPR037066">
    <property type="entry name" value="Plug_dom_sf"/>
</dbReference>
<evidence type="ECO:0000313" key="4">
    <source>
        <dbReference type="Proteomes" id="UP000322940"/>
    </source>
</evidence>
<dbReference type="InterPro" id="IPR012910">
    <property type="entry name" value="Plug_dom"/>
</dbReference>
<dbReference type="AlphaFoldDB" id="A0A5B3GZ94"/>
<feature type="domain" description="TonB-dependent receptor plug" evidence="2">
    <location>
        <begin position="77"/>
        <end position="184"/>
    </location>
</feature>
<dbReference type="Pfam" id="PF13715">
    <property type="entry name" value="CarbopepD_reg_2"/>
    <property type="match status" value="1"/>
</dbReference>
<keyword evidence="3" id="KW-0675">Receptor</keyword>
<keyword evidence="1" id="KW-1134">Transmembrane beta strand</keyword>
<dbReference type="InterPro" id="IPR023997">
    <property type="entry name" value="TonB-dep_OMP_SusC/RagA_CS"/>
</dbReference>
<reference evidence="3 4" key="1">
    <citation type="journal article" date="2019" name="Nat. Med.">
        <title>A library of human gut bacterial isolates paired with longitudinal multiomics data enables mechanistic microbiome research.</title>
        <authorList>
            <person name="Poyet M."/>
            <person name="Groussin M."/>
            <person name="Gibbons S.M."/>
            <person name="Avila-Pacheco J."/>
            <person name="Jiang X."/>
            <person name="Kearney S.M."/>
            <person name="Perrotta A.R."/>
            <person name="Berdy B."/>
            <person name="Zhao S."/>
            <person name="Lieberman T.D."/>
            <person name="Swanson P.K."/>
            <person name="Smith M."/>
            <person name="Roesemann S."/>
            <person name="Alexander J.E."/>
            <person name="Rich S.A."/>
            <person name="Livny J."/>
            <person name="Vlamakis H."/>
            <person name="Clish C."/>
            <person name="Bullock K."/>
            <person name="Deik A."/>
            <person name="Scott J."/>
            <person name="Pierce K.A."/>
            <person name="Xavier R.J."/>
            <person name="Alm E.J."/>
        </authorList>
    </citation>
    <scope>NUCLEOTIDE SEQUENCE [LARGE SCALE GENOMIC DNA]</scope>
    <source>
        <strain evidence="3 4">BIOML-A266</strain>
    </source>
</reference>
<keyword evidence="1" id="KW-0998">Cell outer membrane</keyword>
<dbReference type="InterPro" id="IPR039426">
    <property type="entry name" value="TonB-dep_rcpt-like"/>
</dbReference>
<dbReference type="SUPFAM" id="SSF56935">
    <property type="entry name" value="Porins"/>
    <property type="match status" value="1"/>
</dbReference>
<dbReference type="Pfam" id="PF07715">
    <property type="entry name" value="Plug"/>
    <property type="match status" value="1"/>
</dbReference>
<keyword evidence="1" id="KW-0472">Membrane</keyword>
<dbReference type="Gene3D" id="2.170.130.10">
    <property type="entry name" value="TonB-dependent receptor, plug domain"/>
    <property type="match status" value="1"/>
</dbReference>
<comment type="similarity">
    <text evidence="1">Belongs to the TonB-dependent receptor family.</text>
</comment>
<dbReference type="NCBIfam" id="TIGR04057">
    <property type="entry name" value="SusC_RagA_signa"/>
    <property type="match status" value="1"/>
</dbReference>
<dbReference type="InterPro" id="IPR023996">
    <property type="entry name" value="TonB-dep_OMP_SusC/RagA"/>
</dbReference>
<dbReference type="GO" id="GO:0009279">
    <property type="term" value="C:cell outer membrane"/>
    <property type="evidence" value="ECO:0007669"/>
    <property type="project" value="UniProtKB-SubCell"/>
</dbReference>
<protein>
    <submittedName>
        <fullName evidence="3">TonB-dependent receptor</fullName>
    </submittedName>
</protein>
<dbReference type="InterPro" id="IPR008969">
    <property type="entry name" value="CarboxyPept-like_regulatory"/>
</dbReference>
<dbReference type="SUPFAM" id="SSF49464">
    <property type="entry name" value="Carboxypeptidase regulatory domain-like"/>
    <property type="match status" value="1"/>
</dbReference>
<evidence type="ECO:0000259" key="2">
    <source>
        <dbReference type="Pfam" id="PF07715"/>
    </source>
</evidence>
<name>A0A5B3GZ94_9BACT</name>
<dbReference type="Proteomes" id="UP000322940">
    <property type="component" value="Unassembled WGS sequence"/>
</dbReference>
<comment type="subcellular location">
    <subcellularLocation>
        <location evidence="1">Cell outer membrane</location>
        <topology evidence="1">Multi-pass membrane protein</topology>
    </subcellularLocation>
</comment>
<proteinExistence type="inferred from homology"/>
<keyword evidence="1" id="KW-0813">Transport</keyword>